<feature type="compositionally biased region" description="Basic and acidic residues" evidence="5">
    <location>
        <begin position="157"/>
        <end position="170"/>
    </location>
</feature>
<accession>A0A165CDK5</accession>
<feature type="region of interest" description="Disordered" evidence="5">
    <location>
        <begin position="138"/>
        <end position="173"/>
    </location>
</feature>
<dbReference type="PANTHER" id="PTHR15549:SF26">
    <property type="entry name" value="AXIAL BUDDING PATTERN PROTEIN 2-RELATED"/>
    <property type="match status" value="1"/>
</dbReference>
<feature type="region of interest" description="Disordered" evidence="5">
    <location>
        <begin position="415"/>
        <end position="447"/>
    </location>
</feature>
<feature type="compositionally biased region" description="Basic residues" evidence="5">
    <location>
        <begin position="1"/>
        <end position="13"/>
    </location>
</feature>
<sequence>MHISKPVHRARMRRAAESDTTNTGSISIGGSVLISSVATLQSTLALDTADGSIPTVTYQFATSGTPTITSTVSVARSTSSSSSSASTSPTVSASAVSDESIPVGAVIGACVGAFAGLAFLVLVFYLCVKRSIRRRAAKNGEKWNKLSEGADGSTHSAGEDSTRDPDEKNLRGMFKKPAPSIRTARTKLSDEDVGGFGLPPLEFDKYRPGLAQELALHSPARPFAGQVAQRGESGSSWDGSTAREDSFLSMRSVRVDSPSLIRAKSQSAQSSFSPMHQWESAEVLTMDEEEVTGPEEVRDTNPFTDASEQRRSVANPFFKGQDFRAEAASVLSRSNSSATVMNQRQSERMSNPFADIQEVPVYRVTPPAAVHLHSESVASGSSGGMFGEHALKQLIAALDLSQEEVEERLRAVSMHEGELVEEPNSAEPDSAIVGEFPMPPQKVYTAP</sequence>
<evidence type="ECO:0000256" key="4">
    <source>
        <dbReference type="ARBA" id="ARBA00023136"/>
    </source>
</evidence>
<evidence type="ECO:0000256" key="1">
    <source>
        <dbReference type="ARBA" id="ARBA00004167"/>
    </source>
</evidence>
<feature type="transmembrane region" description="Helical" evidence="6">
    <location>
        <begin position="101"/>
        <end position="128"/>
    </location>
</feature>
<evidence type="ECO:0000313" key="7">
    <source>
        <dbReference type="EMBL" id="KZT02618.1"/>
    </source>
</evidence>
<evidence type="ECO:0000256" key="3">
    <source>
        <dbReference type="ARBA" id="ARBA00022989"/>
    </source>
</evidence>
<comment type="subcellular location">
    <subcellularLocation>
        <location evidence="1">Membrane</location>
        <topology evidence="1">Single-pass membrane protein</topology>
    </subcellularLocation>
</comment>
<evidence type="ECO:0000313" key="8">
    <source>
        <dbReference type="Proteomes" id="UP000076871"/>
    </source>
</evidence>
<dbReference type="GeneID" id="63823635"/>
<dbReference type="GO" id="GO:0071944">
    <property type="term" value="C:cell periphery"/>
    <property type="evidence" value="ECO:0007669"/>
    <property type="project" value="UniProtKB-ARBA"/>
</dbReference>
<dbReference type="RefSeq" id="XP_040760358.1">
    <property type="nucleotide sequence ID" value="XM_040906606.1"/>
</dbReference>
<dbReference type="OrthoDB" id="2670057at2759"/>
<name>A0A165CDK5_9APHY</name>
<protein>
    <submittedName>
        <fullName evidence="7">Uncharacterized protein</fullName>
    </submittedName>
</protein>
<dbReference type="InParanoid" id="A0A165CDK5"/>
<dbReference type="STRING" id="1314785.A0A165CDK5"/>
<gene>
    <name evidence="7" type="ORF">LAESUDRAFT_706017</name>
</gene>
<feature type="region of interest" description="Disordered" evidence="5">
    <location>
        <begin position="1"/>
        <end position="22"/>
    </location>
</feature>
<dbReference type="GO" id="GO:0016020">
    <property type="term" value="C:membrane"/>
    <property type="evidence" value="ECO:0007669"/>
    <property type="project" value="UniProtKB-SubCell"/>
</dbReference>
<dbReference type="InterPro" id="IPR051694">
    <property type="entry name" value="Immunoregulatory_rcpt-like"/>
</dbReference>
<evidence type="ECO:0000256" key="5">
    <source>
        <dbReference type="SAM" id="MobiDB-lite"/>
    </source>
</evidence>
<proteinExistence type="predicted"/>
<keyword evidence="4 6" id="KW-0472">Membrane</keyword>
<dbReference type="Proteomes" id="UP000076871">
    <property type="component" value="Unassembled WGS sequence"/>
</dbReference>
<dbReference type="AlphaFoldDB" id="A0A165CDK5"/>
<keyword evidence="2 6" id="KW-0812">Transmembrane</keyword>
<keyword evidence="3 6" id="KW-1133">Transmembrane helix</keyword>
<evidence type="ECO:0000256" key="2">
    <source>
        <dbReference type="ARBA" id="ARBA00022692"/>
    </source>
</evidence>
<feature type="transmembrane region" description="Helical" evidence="6">
    <location>
        <begin position="21"/>
        <end position="40"/>
    </location>
</feature>
<dbReference type="PANTHER" id="PTHR15549">
    <property type="entry name" value="PAIRED IMMUNOGLOBULIN-LIKE TYPE 2 RECEPTOR"/>
    <property type="match status" value="1"/>
</dbReference>
<evidence type="ECO:0000256" key="6">
    <source>
        <dbReference type="SAM" id="Phobius"/>
    </source>
</evidence>
<dbReference type="EMBL" id="KV427651">
    <property type="protein sequence ID" value="KZT02618.1"/>
    <property type="molecule type" value="Genomic_DNA"/>
</dbReference>
<organism evidence="7 8">
    <name type="scientific">Laetiporus sulphureus 93-53</name>
    <dbReference type="NCBI Taxonomy" id="1314785"/>
    <lineage>
        <taxon>Eukaryota</taxon>
        <taxon>Fungi</taxon>
        <taxon>Dikarya</taxon>
        <taxon>Basidiomycota</taxon>
        <taxon>Agaricomycotina</taxon>
        <taxon>Agaricomycetes</taxon>
        <taxon>Polyporales</taxon>
        <taxon>Laetiporus</taxon>
    </lineage>
</organism>
<keyword evidence="8" id="KW-1185">Reference proteome</keyword>
<reference evidence="7 8" key="1">
    <citation type="journal article" date="2016" name="Mol. Biol. Evol.">
        <title>Comparative Genomics of Early-Diverging Mushroom-Forming Fungi Provides Insights into the Origins of Lignocellulose Decay Capabilities.</title>
        <authorList>
            <person name="Nagy L.G."/>
            <person name="Riley R."/>
            <person name="Tritt A."/>
            <person name="Adam C."/>
            <person name="Daum C."/>
            <person name="Floudas D."/>
            <person name="Sun H."/>
            <person name="Yadav J.S."/>
            <person name="Pangilinan J."/>
            <person name="Larsson K.H."/>
            <person name="Matsuura K."/>
            <person name="Barry K."/>
            <person name="Labutti K."/>
            <person name="Kuo R."/>
            <person name="Ohm R.A."/>
            <person name="Bhattacharya S.S."/>
            <person name="Shirouzu T."/>
            <person name="Yoshinaga Y."/>
            <person name="Martin F.M."/>
            <person name="Grigoriev I.V."/>
            <person name="Hibbett D.S."/>
        </authorList>
    </citation>
    <scope>NUCLEOTIDE SEQUENCE [LARGE SCALE GENOMIC DNA]</scope>
    <source>
        <strain evidence="7 8">93-53</strain>
    </source>
</reference>